<feature type="compositionally biased region" description="Polar residues" evidence="2">
    <location>
        <begin position="1701"/>
        <end position="1710"/>
    </location>
</feature>
<accession>A0A2P6NZ56</accession>
<feature type="coiled-coil region" evidence="1">
    <location>
        <begin position="1087"/>
        <end position="1201"/>
    </location>
</feature>
<feature type="compositionally biased region" description="Acidic residues" evidence="2">
    <location>
        <begin position="2039"/>
        <end position="2055"/>
    </location>
</feature>
<evidence type="ECO:0000313" key="3">
    <source>
        <dbReference type="EMBL" id="PRP89234.1"/>
    </source>
</evidence>
<dbReference type="PANTHER" id="PTHR45615:SF80">
    <property type="entry name" value="GRIP DOMAIN-CONTAINING PROTEIN"/>
    <property type="match status" value="1"/>
</dbReference>
<feature type="coiled-coil region" evidence="1">
    <location>
        <begin position="798"/>
        <end position="882"/>
    </location>
</feature>
<feature type="compositionally biased region" description="Acidic residues" evidence="2">
    <location>
        <begin position="1804"/>
        <end position="1818"/>
    </location>
</feature>
<feature type="compositionally biased region" description="Low complexity" evidence="2">
    <location>
        <begin position="1363"/>
        <end position="1377"/>
    </location>
</feature>
<evidence type="ECO:0000256" key="1">
    <source>
        <dbReference type="SAM" id="Coils"/>
    </source>
</evidence>
<proteinExistence type="predicted"/>
<feature type="compositionally biased region" description="Low complexity" evidence="2">
    <location>
        <begin position="1591"/>
        <end position="1622"/>
    </location>
</feature>
<feature type="compositionally biased region" description="Polar residues" evidence="2">
    <location>
        <begin position="1948"/>
        <end position="1961"/>
    </location>
</feature>
<feature type="region of interest" description="Disordered" evidence="2">
    <location>
        <begin position="2015"/>
        <end position="2055"/>
    </location>
</feature>
<feature type="coiled-coil region" evidence="1">
    <location>
        <begin position="395"/>
        <end position="429"/>
    </location>
</feature>
<dbReference type="Proteomes" id="UP000241769">
    <property type="component" value="Unassembled WGS sequence"/>
</dbReference>
<feature type="compositionally biased region" description="Polar residues" evidence="2">
    <location>
        <begin position="1926"/>
        <end position="1936"/>
    </location>
</feature>
<name>A0A2P6NZ56_9EUKA</name>
<feature type="compositionally biased region" description="Low complexity" evidence="2">
    <location>
        <begin position="1283"/>
        <end position="1305"/>
    </location>
</feature>
<keyword evidence="1" id="KW-0175">Coiled coil</keyword>
<dbReference type="EMBL" id="MDYQ01000004">
    <property type="protein sequence ID" value="PRP89234.1"/>
    <property type="molecule type" value="Genomic_DNA"/>
</dbReference>
<feature type="region of interest" description="Disordered" evidence="2">
    <location>
        <begin position="1242"/>
        <end position="1312"/>
    </location>
</feature>
<gene>
    <name evidence="3" type="ORF">PROFUN_02108</name>
</gene>
<feature type="compositionally biased region" description="Polar residues" evidence="2">
    <location>
        <begin position="1717"/>
        <end position="1737"/>
    </location>
</feature>
<feature type="compositionally biased region" description="Basic and acidic residues" evidence="2">
    <location>
        <begin position="1624"/>
        <end position="1640"/>
    </location>
</feature>
<feature type="compositionally biased region" description="Low complexity" evidence="2">
    <location>
        <begin position="1257"/>
        <end position="1275"/>
    </location>
</feature>
<feature type="compositionally biased region" description="Basic and acidic residues" evidence="2">
    <location>
        <begin position="716"/>
        <end position="730"/>
    </location>
</feature>
<dbReference type="PANTHER" id="PTHR45615">
    <property type="entry name" value="MYOSIN HEAVY CHAIN, NON-MUSCLE"/>
    <property type="match status" value="1"/>
</dbReference>
<dbReference type="InParanoid" id="A0A2P6NZ56"/>
<feature type="region of interest" description="Disordered" evidence="2">
    <location>
        <begin position="1446"/>
        <end position="1510"/>
    </location>
</feature>
<sequence length="2055" mass="223699">MNGRAQLATENRYEGYKPEWQSSVRTVLSQISDNLDGRPVGKSRAAQPITPSVAHKNSYPSVVPSQPTVPDYFPTSSPSRNYGYNPPEPVVSHVRPMRLEDISSPPARGSIYQDYYAEKAIKKVNRQFSETLDSIKEDIAHVQSEILSMKEWKADRQYEQPWKNDIHAAVRRIDEVASQLKDTRRDVKKLSDVPDRSELDRLKSNLESTMKENMIHMEGIRNEQSNMRTLIDRNLTHQSDGLTEFRRSIREEMMKDGQNTENKVKVEIESLKRAMDAIRQSVETRLASSDELFKQRVEQLSGTTQRQSEESVPRGVSVDSLTLEKNIKSSLALQIQQESLLREQLSREFKMELEGVRNSVSRLDTDLSSSKTSQGNVQAQISQEHQQVLQMQSQIQQMSTQIQSQNQTIQGLQQQLQQVQQQLQQDVLSNQSQIQQMDLKIQSVDSHASTNHSNMKTSLDYVSQQLSQQISQRGAEVTKNFPTTSDLQNLRQDILTQCQRQEEQLKDQLMRDVKGEVDTLKSRHTQMDTDLSTLRTTLSQLQQTEITTSIQRNRTNIDELSTARSQQSSQLSQMEAKVAAVEATISSLNSFQRNNVESTQQQMNGKLLSLESSSSSAISSLKNHVESLQQQLAQFQTTVQSQYSTSQQENSDFNKKNTRRIDETRDKVTELEEQLKLSVNRISEYELRFESLKKMASEAPRVENHAMNRSVQENEETTREMKRLSTETSELNRRVEKLDRKVVDLKTDLEEMEDAKNKIGEVQRALVNQSAQIGDVERRITMAADTNNSRTSQVQADIERVRGDLSEISRTSEQMERRIQEEVDRKLNIHRSPQLEGLTSTVKSLQSDLQQQQQAQLQNVNRSEHQKSIDEVQRRVSEEVEQRHVQKSQENLEAQWKSAMQDHAEKSTTRCNSISETQRELERKLKGERKIRHEKLKTSEGVEQTQSQQGLLVAETERKMKVDRDMKGKEFTTNEVMTVVSHLQEENKTIRSQLSVVEEEVGTITTVIKSCHDRIENVESLNQTISKLQVIVSDNQSSQTNAVRASQEASQAASNALRELLTNDMKRIERQAFESTTASIAAQKRMADEAAADKTKIQSEIESLRVQISKMNAPSLTQSASTSSEEIITLRSNLRSTETRLDNLAAQVSALEVSKSGVESRVRALENRPTTGDATEERKRIERLREELELIKARMEAMQEQLNLSVTGSRRESNDEFKMDKLFGMKEELFRTEEALRQKILDASPSPSSSPRPSTPNTPGTSSPRSSRASVTTSTPPTPAVKATLPSPSPGGSATTPPAATPALSQGTSSPVKTSAAPVVSALVKVNTATPAASVSVPPIKEDSNTIAVTSTVPPAVTPMRATVPPTTISAPTTSSPMTSNVIPATASVKTSVPAVSPAPSVAPSVSSVVDAPSTTPAVKIAAPTPSVSSPVAPVTGTTLVPTATPPVKASVSTPPPTTAASTTITSTVRSTTVPTESPTTSAIPSPATTNPTTNGTAPSTTLSSTPKTPVTVATPVPAQVNTPAVKAAVKTAATPLFGNANIRTAPVKATTPPTAPAAPNVNAPANLTAITSASVPNVETPSKLSTAVQSTTVPTIPVASTPSTAPTKASAPPANPPSVATETKTEAEKNPTKSPEASRVDPTNGTLSSPKKPHPVVVGFGSTTEVTSSSSYLVTFEQKPLQQKPQEVPIFSVAARQPRSRSGSLANENNRAKSPLSASNSEDKSNPTADVTSPDITPTKAISLDELLGMSSPLSSPEVPRKAEAKPSTVDSEGEDVDVDGDSGFDAMTGRVDISDASHVTTDEEDIDIEGEDDDDHALDAATNAHTISSDEEEEEEVKTPPPKAVESLVKPPVQSTAPVKESGGPVSAVKAAVAPVKTNVPPITKKEVKSGSEEDDDDWDNMDTDDLLVHEEKESPRVFGNKPATPTSAPVKTNTPPPAGRGAVKASTTPLFGNINNRASPAVKASTPSSPLFASIKAAMSPPAGPKTAGPPVKATGFTFGAVPVKQSGFSFAGGPQKAAPASPMSFLADKKGGDSDGSEDLEDWDDADDLLR</sequence>
<feature type="region of interest" description="Disordered" evidence="2">
    <location>
        <begin position="1694"/>
        <end position="1970"/>
    </location>
</feature>
<feature type="compositionally biased region" description="Low complexity" evidence="2">
    <location>
        <begin position="1864"/>
        <end position="1879"/>
    </location>
</feature>
<evidence type="ECO:0000256" key="2">
    <source>
        <dbReference type="SAM" id="MobiDB-lite"/>
    </source>
</evidence>
<dbReference type="STRING" id="1890364.A0A2P6NZ56"/>
<reference evidence="3 4" key="1">
    <citation type="journal article" date="2018" name="Genome Biol. Evol.">
        <title>Multiple Roots of Fruiting Body Formation in Amoebozoa.</title>
        <authorList>
            <person name="Hillmann F."/>
            <person name="Forbes G."/>
            <person name="Novohradska S."/>
            <person name="Ferling I."/>
            <person name="Riege K."/>
            <person name="Groth M."/>
            <person name="Westermann M."/>
            <person name="Marz M."/>
            <person name="Spaller T."/>
            <person name="Winckler T."/>
            <person name="Schaap P."/>
            <person name="Glockner G."/>
        </authorList>
    </citation>
    <scope>NUCLEOTIDE SEQUENCE [LARGE SCALE GENOMIC DNA]</scope>
    <source>
        <strain evidence="3 4">Jena</strain>
    </source>
</reference>
<keyword evidence="4" id="KW-1185">Reference proteome</keyword>
<feature type="compositionally biased region" description="Basic and acidic residues" evidence="2">
    <location>
        <begin position="1909"/>
        <end position="1918"/>
    </location>
</feature>
<feature type="compositionally biased region" description="Acidic residues" evidence="2">
    <location>
        <begin position="1895"/>
        <end position="1908"/>
    </location>
</feature>
<comment type="caution">
    <text evidence="3">The sequence shown here is derived from an EMBL/GenBank/DDBJ whole genome shotgun (WGS) entry which is preliminary data.</text>
</comment>
<feature type="region of interest" description="Disordered" evidence="2">
    <location>
        <begin position="1358"/>
        <end position="1377"/>
    </location>
</feature>
<feature type="compositionally biased region" description="Acidic residues" evidence="2">
    <location>
        <begin position="1773"/>
        <end position="1784"/>
    </location>
</feature>
<evidence type="ECO:0000313" key="4">
    <source>
        <dbReference type="Proteomes" id="UP000241769"/>
    </source>
</evidence>
<feature type="region of interest" description="Disordered" evidence="2">
    <location>
        <begin position="710"/>
        <end position="730"/>
    </location>
</feature>
<protein>
    <submittedName>
        <fullName evidence="3">Uncharacterized protein</fullName>
    </submittedName>
</protein>
<organism evidence="3 4">
    <name type="scientific">Planoprotostelium fungivorum</name>
    <dbReference type="NCBI Taxonomy" id="1890364"/>
    <lineage>
        <taxon>Eukaryota</taxon>
        <taxon>Amoebozoa</taxon>
        <taxon>Evosea</taxon>
        <taxon>Variosea</taxon>
        <taxon>Cavosteliida</taxon>
        <taxon>Cavosteliaceae</taxon>
        <taxon>Planoprotostelium</taxon>
    </lineage>
</organism>
<feature type="region of interest" description="Disordered" evidence="2">
    <location>
        <begin position="1589"/>
        <end position="1661"/>
    </location>
</feature>